<comment type="subcellular location">
    <subcellularLocation>
        <location evidence="1">Cell membrane</location>
        <topology evidence="1">Multi-pass membrane protein</topology>
    </subcellularLocation>
</comment>
<feature type="transmembrane region" description="Helical" evidence="9">
    <location>
        <begin position="37"/>
        <end position="54"/>
    </location>
</feature>
<dbReference type="AlphaFoldDB" id="A0A4P7IIS6"/>
<dbReference type="Proteomes" id="UP000294853">
    <property type="component" value="Chromosome"/>
</dbReference>
<keyword evidence="2" id="KW-0813">Transport</keyword>
<feature type="transmembrane region" description="Helical" evidence="9">
    <location>
        <begin position="218"/>
        <end position="241"/>
    </location>
</feature>
<protein>
    <submittedName>
        <fullName evidence="10">Branched-chain amino acid ABC transporter permease</fullName>
    </submittedName>
</protein>
<evidence type="ECO:0000256" key="4">
    <source>
        <dbReference type="ARBA" id="ARBA00022692"/>
    </source>
</evidence>
<feature type="transmembrane region" description="Helical" evidence="9">
    <location>
        <begin position="261"/>
        <end position="279"/>
    </location>
</feature>
<dbReference type="RefSeq" id="WP_135269229.1">
    <property type="nucleotide sequence ID" value="NZ_CP038436.1"/>
</dbReference>
<dbReference type="PANTHER" id="PTHR11795:SF445">
    <property type="entry name" value="AMINO ACID ABC TRANSPORTER PERMEASE PROTEIN"/>
    <property type="match status" value="1"/>
</dbReference>
<dbReference type="KEGG" id="nsn:EXE58_18645"/>
<organism evidence="10 11">
    <name type="scientific">Nocardioides seonyuensis</name>
    <dbReference type="NCBI Taxonomy" id="2518371"/>
    <lineage>
        <taxon>Bacteria</taxon>
        <taxon>Bacillati</taxon>
        <taxon>Actinomycetota</taxon>
        <taxon>Actinomycetes</taxon>
        <taxon>Propionibacteriales</taxon>
        <taxon>Nocardioidaceae</taxon>
        <taxon>Nocardioides</taxon>
    </lineage>
</organism>
<gene>
    <name evidence="10" type="ORF">EXE58_18645</name>
</gene>
<name>A0A4P7IIS6_9ACTN</name>
<keyword evidence="7 9" id="KW-0472">Membrane</keyword>
<dbReference type="OrthoDB" id="9807115at2"/>
<comment type="similarity">
    <text evidence="8">Belongs to the binding-protein-dependent transport system permease family. LivHM subfamily.</text>
</comment>
<keyword evidence="5" id="KW-0029">Amino-acid transport</keyword>
<keyword evidence="4 9" id="KW-0812">Transmembrane</keyword>
<evidence type="ECO:0000256" key="8">
    <source>
        <dbReference type="ARBA" id="ARBA00037998"/>
    </source>
</evidence>
<feature type="transmembrane region" description="Helical" evidence="9">
    <location>
        <begin position="134"/>
        <end position="155"/>
    </location>
</feature>
<reference evidence="10 11" key="1">
    <citation type="submission" date="2019-03" db="EMBL/GenBank/DDBJ databases">
        <title>Three New Species of Nocardioides, Nocardioides euryhalodurans sp. nov., Nocardioides seonyuensis sp. nov. and Nocardioides eburneoflavus sp. nov. Iolated from Soil.</title>
        <authorList>
            <person name="Roh S.G."/>
            <person name="Lee C."/>
            <person name="Kim M.-K."/>
            <person name="Kim S.B."/>
        </authorList>
    </citation>
    <scope>NUCLEOTIDE SEQUENCE [LARGE SCALE GENOMIC DNA]</scope>
    <source>
        <strain evidence="10 11">MMS17-SY207-3</strain>
    </source>
</reference>
<feature type="transmembrane region" description="Helical" evidence="9">
    <location>
        <begin position="184"/>
        <end position="206"/>
    </location>
</feature>
<keyword evidence="11" id="KW-1185">Reference proteome</keyword>
<evidence type="ECO:0000256" key="6">
    <source>
        <dbReference type="ARBA" id="ARBA00022989"/>
    </source>
</evidence>
<dbReference type="InterPro" id="IPR001851">
    <property type="entry name" value="ABC_transp_permease"/>
</dbReference>
<dbReference type="GO" id="GO:0006865">
    <property type="term" value="P:amino acid transport"/>
    <property type="evidence" value="ECO:0007669"/>
    <property type="project" value="UniProtKB-KW"/>
</dbReference>
<sequence>MEQIAQIVANGVMAGCIYGLVAVSLALVFGVLDVPQFAFGAHAMIGGYITAVLAGDNYWLGLAVGMVVLALLGVMVQALVFDPLRNAPPAMLFIAAFGLLSVLQGLALIFFGPRVMTVKAPFEGTVSILGAQITYHRILVVAVAMLAVVFLNMFLRTTSLGRSIRASSQSRTGALVVGLSPRRIGIITMAIGSVLAGLAGGLLAPISQVYPTMGDSMILKAFVIIVLAGMGSINGALFGGLVVGLAESFGSAYISLEYRDVYPLLLLVLVLVVRPQGIFGRAERVA</sequence>
<dbReference type="GO" id="GO:0022857">
    <property type="term" value="F:transmembrane transporter activity"/>
    <property type="evidence" value="ECO:0007669"/>
    <property type="project" value="InterPro"/>
</dbReference>
<evidence type="ECO:0000256" key="5">
    <source>
        <dbReference type="ARBA" id="ARBA00022970"/>
    </source>
</evidence>
<dbReference type="Pfam" id="PF02653">
    <property type="entry name" value="BPD_transp_2"/>
    <property type="match status" value="1"/>
</dbReference>
<evidence type="ECO:0000256" key="7">
    <source>
        <dbReference type="ARBA" id="ARBA00023136"/>
    </source>
</evidence>
<dbReference type="PANTHER" id="PTHR11795">
    <property type="entry name" value="BRANCHED-CHAIN AMINO ACID TRANSPORT SYSTEM PERMEASE PROTEIN LIVH"/>
    <property type="match status" value="1"/>
</dbReference>
<evidence type="ECO:0000256" key="2">
    <source>
        <dbReference type="ARBA" id="ARBA00022448"/>
    </source>
</evidence>
<evidence type="ECO:0000256" key="3">
    <source>
        <dbReference type="ARBA" id="ARBA00022475"/>
    </source>
</evidence>
<dbReference type="CDD" id="cd06582">
    <property type="entry name" value="TM_PBP1_LivH_like"/>
    <property type="match status" value="1"/>
</dbReference>
<evidence type="ECO:0000313" key="10">
    <source>
        <dbReference type="EMBL" id="QBX57244.1"/>
    </source>
</evidence>
<evidence type="ECO:0000256" key="1">
    <source>
        <dbReference type="ARBA" id="ARBA00004651"/>
    </source>
</evidence>
<evidence type="ECO:0000256" key="9">
    <source>
        <dbReference type="SAM" id="Phobius"/>
    </source>
</evidence>
<evidence type="ECO:0000313" key="11">
    <source>
        <dbReference type="Proteomes" id="UP000294853"/>
    </source>
</evidence>
<feature type="transmembrane region" description="Helical" evidence="9">
    <location>
        <begin position="7"/>
        <end position="31"/>
    </location>
</feature>
<accession>A0A4P7IIS6</accession>
<feature type="transmembrane region" description="Helical" evidence="9">
    <location>
        <begin position="92"/>
        <end position="113"/>
    </location>
</feature>
<keyword evidence="6 9" id="KW-1133">Transmembrane helix</keyword>
<feature type="transmembrane region" description="Helical" evidence="9">
    <location>
        <begin position="59"/>
        <end position="80"/>
    </location>
</feature>
<proteinExistence type="inferred from homology"/>
<dbReference type="EMBL" id="CP038436">
    <property type="protein sequence ID" value="QBX57244.1"/>
    <property type="molecule type" value="Genomic_DNA"/>
</dbReference>
<dbReference type="GO" id="GO:0005886">
    <property type="term" value="C:plasma membrane"/>
    <property type="evidence" value="ECO:0007669"/>
    <property type="project" value="UniProtKB-SubCell"/>
</dbReference>
<dbReference type="InterPro" id="IPR052157">
    <property type="entry name" value="BCAA_transport_permease"/>
</dbReference>
<keyword evidence="3" id="KW-1003">Cell membrane</keyword>